<proteinExistence type="predicted"/>
<evidence type="ECO:0000313" key="3">
    <source>
        <dbReference type="Ensembl" id="ENSPFOP00000008246.1"/>
    </source>
</evidence>
<evidence type="ECO:0000256" key="1">
    <source>
        <dbReference type="SAM" id="Coils"/>
    </source>
</evidence>
<accession>A0A087XR43</accession>
<evidence type="ECO:0000313" key="4">
    <source>
        <dbReference type="Proteomes" id="UP000028760"/>
    </source>
</evidence>
<dbReference type="eggNOG" id="ENOG502RZGS">
    <property type="taxonomic scope" value="Eukaryota"/>
</dbReference>
<dbReference type="InterPro" id="IPR044822">
    <property type="entry name" value="Myb_DNA-bind_4"/>
</dbReference>
<reference evidence="4" key="1">
    <citation type="submission" date="2013-10" db="EMBL/GenBank/DDBJ databases">
        <authorList>
            <person name="Schartl M."/>
            <person name="Warren W."/>
        </authorList>
    </citation>
    <scope>NUCLEOTIDE SEQUENCE [LARGE SCALE GENOMIC DNA]</scope>
    <source>
        <strain evidence="4">female</strain>
    </source>
</reference>
<dbReference type="STRING" id="48698.ENSPFOP00000008246"/>
<dbReference type="RefSeq" id="XP_007564129.1">
    <property type="nucleotide sequence ID" value="XM_007564067.2"/>
</dbReference>
<dbReference type="OrthoDB" id="10261408at2759"/>
<dbReference type="AlphaFoldDB" id="A0A087XR43"/>
<dbReference type="GO" id="GO:0005856">
    <property type="term" value="C:cytoskeleton"/>
    <property type="evidence" value="ECO:0007669"/>
    <property type="project" value="TreeGrafter"/>
</dbReference>
<reference evidence="3" key="2">
    <citation type="submission" date="2025-08" db="UniProtKB">
        <authorList>
            <consortium name="Ensembl"/>
        </authorList>
    </citation>
    <scope>IDENTIFICATION</scope>
</reference>
<evidence type="ECO:0000259" key="2">
    <source>
        <dbReference type="Pfam" id="PF13837"/>
    </source>
</evidence>
<dbReference type="PANTHER" id="PTHR38709">
    <property type="entry name" value="SI:CH73-193C12.2-RELATED"/>
    <property type="match status" value="1"/>
</dbReference>
<name>A0A087XR43_POEFO</name>
<dbReference type="KEGG" id="pfor:103146235"/>
<feature type="coiled-coil region" evidence="1">
    <location>
        <begin position="228"/>
        <end position="290"/>
    </location>
</feature>
<dbReference type="Proteomes" id="UP000028760">
    <property type="component" value="Unassembled WGS sequence"/>
</dbReference>
<keyword evidence="4" id="KW-1185">Reference proteome</keyword>
<organism evidence="3 4">
    <name type="scientific">Poecilia formosa</name>
    <name type="common">Amazon molly</name>
    <name type="synonym">Limia formosa</name>
    <dbReference type="NCBI Taxonomy" id="48698"/>
    <lineage>
        <taxon>Eukaryota</taxon>
        <taxon>Metazoa</taxon>
        <taxon>Chordata</taxon>
        <taxon>Craniata</taxon>
        <taxon>Vertebrata</taxon>
        <taxon>Euteleostomi</taxon>
        <taxon>Actinopterygii</taxon>
        <taxon>Neopterygii</taxon>
        <taxon>Teleostei</taxon>
        <taxon>Neoteleostei</taxon>
        <taxon>Acanthomorphata</taxon>
        <taxon>Ovalentaria</taxon>
        <taxon>Atherinomorphae</taxon>
        <taxon>Cyprinodontiformes</taxon>
        <taxon>Poeciliidae</taxon>
        <taxon>Poeciliinae</taxon>
        <taxon>Poecilia</taxon>
    </lineage>
</organism>
<dbReference type="EMBL" id="AYCK01010001">
    <property type="status" value="NOT_ANNOTATED_CDS"/>
    <property type="molecule type" value="Genomic_DNA"/>
</dbReference>
<dbReference type="OMA" id="RNTSMWA"/>
<feature type="domain" description="Myb/SANT-like DNA-binding" evidence="2">
    <location>
        <begin position="35"/>
        <end position="118"/>
    </location>
</feature>
<keyword evidence="1" id="KW-0175">Coiled coil</keyword>
<reference evidence="3" key="3">
    <citation type="submission" date="2025-09" db="UniProtKB">
        <authorList>
            <consortium name="Ensembl"/>
        </authorList>
    </citation>
    <scope>IDENTIFICATION</scope>
</reference>
<dbReference type="GeneID" id="103146235"/>
<dbReference type="Ensembl" id="ENSPFOT00000008258.1">
    <property type="protein sequence ID" value="ENSPFOP00000008246.1"/>
    <property type="gene ID" value="ENSPFOG00000008311.1"/>
</dbReference>
<protein>
    <submittedName>
        <fullName evidence="3">Si:dkeyp-38g8.5</fullName>
    </submittedName>
</protein>
<dbReference type="PANTHER" id="PTHR38709:SF1">
    <property type="entry name" value="DREBRIN"/>
    <property type="match status" value="1"/>
</dbReference>
<dbReference type="GeneTree" id="ENSGT00640000091774"/>
<dbReference type="Pfam" id="PF13837">
    <property type="entry name" value="Myb_DNA-bind_4"/>
    <property type="match status" value="1"/>
</dbReference>
<sequence>MFTGSRMDMTAQPDHAYTNTMCDGIIPTEFTYKMSNKEIENFVKLRASNSYLFSGLRNSSKWAWRAILKHMGLHHRMTHRQASKKFENLKKRYKELKNPPPGVKVVPQSWPFFSLMDDAMEGRLQSSAPILKALPNNSNVSDFLIAPTRKRRKVSNTGVSSAVDEAAAIAEIDVQVYGDEVETAATEFAESEEVNGSIQDVDISTNCEPQERKSEQLLMQREKPYQDVAALDRERALLERERAATERERAVMERERAVMERERAVMEREKLMLEKDRDALRSERLTLEKEKAKWLRLMVQKERTEEVTEDDSKVMNSDAVDKRERVLSLLEKLAENI</sequence>